<dbReference type="InterPro" id="IPR029526">
    <property type="entry name" value="PGBD"/>
</dbReference>
<evidence type="ECO:0000313" key="3">
    <source>
        <dbReference type="Proteomes" id="UP001458880"/>
    </source>
</evidence>
<dbReference type="EMBL" id="JASPKY010000102">
    <property type="protein sequence ID" value="KAK9737254.1"/>
    <property type="molecule type" value="Genomic_DNA"/>
</dbReference>
<proteinExistence type="predicted"/>
<dbReference type="Pfam" id="PF13843">
    <property type="entry name" value="DDE_Tnp_1_7"/>
    <property type="match status" value="1"/>
</dbReference>
<accession>A0AAW1LTT2</accession>
<dbReference type="PANTHER" id="PTHR46599">
    <property type="entry name" value="PIGGYBAC TRANSPOSABLE ELEMENT-DERIVED PROTEIN 4"/>
    <property type="match status" value="1"/>
</dbReference>
<feature type="domain" description="PiggyBac transposable element-derived protein" evidence="1">
    <location>
        <begin position="56"/>
        <end position="166"/>
    </location>
</feature>
<protein>
    <submittedName>
        <fullName evidence="2">Transposase IS4</fullName>
    </submittedName>
</protein>
<comment type="caution">
    <text evidence="2">The sequence shown here is derived from an EMBL/GenBank/DDBJ whole genome shotgun (WGS) entry which is preliminary data.</text>
</comment>
<keyword evidence="3" id="KW-1185">Reference proteome</keyword>
<dbReference type="PANTHER" id="PTHR46599:SF6">
    <property type="entry name" value="DUAL SPECIFICITY PHOSPHATASE 26"/>
    <property type="match status" value="1"/>
</dbReference>
<dbReference type="Proteomes" id="UP001458880">
    <property type="component" value="Unassembled WGS sequence"/>
</dbReference>
<gene>
    <name evidence="2" type="ORF">QE152_g10852</name>
</gene>
<name>A0AAW1LTT2_POPJA</name>
<evidence type="ECO:0000259" key="1">
    <source>
        <dbReference type="Pfam" id="PF13843"/>
    </source>
</evidence>
<evidence type="ECO:0000313" key="2">
    <source>
        <dbReference type="EMBL" id="KAK9737254.1"/>
    </source>
</evidence>
<dbReference type="AlphaFoldDB" id="A0AAW1LTT2"/>
<reference evidence="2 3" key="1">
    <citation type="journal article" date="2024" name="BMC Genomics">
        <title>De novo assembly and annotation of Popillia japonica's genome with initial clues to its potential as an invasive pest.</title>
        <authorList>
            <person name="Cucini C."/>
            <person name="Boschi S."/>
            <person name="Funari R."/>
            <person name="Cardaioli E."/>
            <person name="Iannotti N."/>
            <person name="Marturano G."/>
            <person name="Paoli F."/>
            <person name="Bruttini M."/>
            <person name="Carapelli A."/>
            <person name="Frati F."/>
            <person name="Nardi F."/>
        </authorList>
    </citation>
    <scope>NUCLEOTIDE SEQUENCE [LARGE SCALE GENOMIC DNA]</scope>
    <source>
        <strain evidence="2">DMR45628</strain>
    </source>
</reference>
<organism evidence="2 3">
    <name type="scientific">Popillia japonica</name>
    <name type="common">Japanese beetle</name>
    <dbReference type="NCBI Taxonomy" id="7064"/>
    <lineage>
        <taxon>Eukaryota</taxon>
        <taxon>Metazoa</taxon>
        <taxon>Ecdysozoa</taxon>
        <taxon>Arthropoda</taxon>
        <taxon>Hexapoda</taxon>
        <taxon>Insecta</taxon>
        <taxon>Pterygota</taxon>
        <taxon>Neoptera</taxon>
        <taxon>Endopterygota</taxon>
        <taxon>Coleoptera</taxon>
        <taxon>Polyphaga</taxon>
        <taxon>Scarabaeiformia</taxon>
        <taxon>Scarabaeidae</taxon>
        <taxon>Rutelinae</taxon>
        <taxon>Popillia</taxon>
    </lineage>
</organism>
<sequence>MGISDEIAVKGLPMLLDGMTAVWWGRQGAKASAQTRIWFESVKLQNVQAIVFERANRYLSVMSTTRFQQLCSYIRFDEQGTRTTRIGQSNDKLEAIRLVVDLFTKACVGNYKPGLQPTVDERVATFRGKCPFRVYMKSKPGRYGIKIRVCADASTAYICNLQVYVGTLRSNKRDIPKEFLANSSKLEHSSMFGFTEHMTLVSYAVILLSTEFYDKKVIPNMDNKPEIIIHYNDIKSVVDSGDGEYSCVRITRRCPFRIFMELLDIAALNSYIIWRIKNPDLEKNNPGKRRMFLQNLILELSTPCVEGRAQNPSRLHKHVLDAMETVGVTINNRSENKLDGQSSKLSSGRRCAYCTRTQDRKTRFMCVLCKKLVYANHRRENIIAKCIDCAK</sequence>